<proteinExistence type="predicted"/>
<dbReference type="AlphaFoldDB" id="A0A8H4AUH0"/>
<organism evidence="1 2">
    <name type="scientific">Gigaspora margarita</name>
    <dbReference type="NCBI Taxonomy" id="4874"/>
    <lineage>
        <taxon>Eukaryota</taxon>
        <taxon>Fungi</taxon>
        <taxon>Fungi incertae sedis</taxon>
        <taxon>Mucoromycota</taxon>
        <taxon>Glomeromycotina</taxon>
        <taxon>Glomeromycetes</taxon>
        <taxon>Diversisporales</taxon>
        <taxon>Gigasporaceae</taxon>
        <taxon>Gigaspora</taxon>
    </lineage>
</organism>
<protein>
    <submittedName>
        <fullName evidence="1">Uncharacterized protein</fullName>
    </submittedName>
</protein>
<keyword evidence="2" id="KW-1185">Reference proteome</keyword>
<gene>
    <name evidence="1" type="ORF">F8M41_010174</name>
</gene>
<accession>A0A8H4AUH0</accession>
<comment type="caution">
    <text evidence="1">The sequence shown here is derived from an EMBL/GenBank/DDBJ whole genome shotgun (WGS) entry which is preliminary data.</text>
</comment>
<dbReference type="EMBL" id="WTPW01000214">
    <property type="protein sequence ID" value="KAF0534159.1"/>
    <property type="molecule type" value="Genomic_DNA"/>
</dbReference>
<sequence length="93" mass="10158">MFVKLDAPSINRVTNSITQNDLINDDSSGDEDVDKITDQLLPNVPISLSQPARTYFKSAITVTFSNTTCTAKTFSKFTTAIISSDTCSTWKAC</sequence>
<dbReference type="Proteomes" id="UP000439903">
    <property type="component" value="Unassembled WGS sequence"/>
</dbReference>
<reference evidence="1 2" key="1">
    <citation type="journal article" date="2019" name="Environ. Microbiol.">
        <title>At the nexus of three kingdoms: the genome of the mycorrhizal fungus Gigaspora margarita provides insights into plant, endobacterial and fungal interactions.</title>
        <authorList>
            <person name="Venice F."/>
            <person name="Ghignone S."/>
            <person name="Salvioli di Fossalunga A."/>
            <person name="Amselem J."/>
            <person name="Novero M."/>
            <person name="Xianan X."/>
            <person name="Sedzielewska Toro K."/>
            <person name="Morin E."/>
            <person name="Lipzen A."/>
            <person name="Grigoriev I.V."/>
            <person name="Henrissat B."/>
            <person name="Martin F.M."/>
            <person name="Bonfante P."/>
        </authorList>
    </citation>
    <scope>NUCLEOTIDE SEQUENCE [LARGE SCALE GENOMIC DNA]</scope>
    <source>
        <strain evidence="1 2">BEG34</strain>
    </source>
</reference>
<name>A0A8H4AUH0_GIGMA</name>
<evidence type="ECO:0000313" key="2">
    <source>
        <dbReference type="Proteomes" id="UP000439903"/>
    </source>
</evidence>
<evidence type="ECO:0000313" key="1">
    <source>
        <dbReference type="EMBL" id="KAF0534159.1"/>
    </source>
</evidence>